<dbReference type="Proteomes" id="UP000002931">
    <property type="component" value="Unassembled WGS sequence"/>
</dbReference>
<accession>A3VGZ4</accession>
<sequence length="33" mass="3489">MRRGRIGSTGSAIFRRPGSTATIRVAGSMRKPG</sequence>
<keyword evidence="3" id="KW-1185">Reference proteome</keyword>
<organism evidence="2 3">
    <name type="scientific">Maritimibacter alkaliphilus HTCC2654</name>
    <dbReference type="NCBI Taxonomy" id="314271"/>
    <lineage>
        <taxon>Bacteria</taxon>
        <taxon>Pseudomonadati</taxon>
        <taxon>Pseudomonadota</taxon>
        <taxon>Alphaproteobacteria</taxon>
        <taxon>Rhodobacterales</taxon>
        <taxon>Roseobacteraceae</taxon>
        <taxon>Maritimibacter</taxon>
    </lineage>
</organism>
<dbReference type="EMBL" id="AAMT01000008">
    <property type="protein sequence ID" value="EAQ12549.1"/>
    <property type="molecule type" value="Genomic_DNA"/>
</dbReference>
<evidence type="ECO:0000313" key="2">
    <source>
        <dbReference type="EMBL" id="EAQ12549.1"/>
    </source>
</evidence>
<evidence type="ECO:0000313" key="3">
    <source>
        <dbReference type="Proteomes" id="UP000002931"/>
    </source>
</evidence>
<proteinExistence type="predicted"/>
<evidence type="ECO:0000256" key="1">
    <source>
        <dbReference type="SAM" id="MobiDB-lite"/>
    </source>
</evidence>
<reference evidence="2 3" key="1">
    <citation type="journal article" date="2010" name="J. Bacteriol.">
        <title>Genome sequences of Pelagibaca bermudensis HTCC2601T and Maritimibacter alkaliphilus HTCC2654T, the type strains of two marine Roseobacter genera.</title>
        <authorList>
            <person name="Thrash J.C."/>
            <person name="Cho J.C."/>
            <person name="Ferriera S."/>
            <person name="Johnson J."/>
            <person name="Vergin K.L."/>
            <person name="Giovannoni S.J."/>
        </authorList>
    </citation>
    <scope>NUCLEOTIDE SEQUENCE [LARGE SCALE GENOMIC DNA]</scope>
    <source>
        <strain evidence="2 3">HTCC2654</strain>
    </source>
</reference>
<name>A3VGZ4_9RHOB</name>
<protein>
    <submittedName>
        <fullName evidence="2">Uncharacterized protein</fullName>
    </submittedName>
</protein>
<dbReference type="HOGENOM" id="CLU_3382614_0_0_5"/>
<feature type="region of interest" description="Disordered" evidence="1">
    <location>
        <begin position="1"/>
        <end position="33"/>
    </location>
</feature>
<dbReference type="AlphaFoldDB" id="A3VGZ4"/>
<gene>
    <name evidence="2" type="ORF">RB2654_14725</name>
</gene>
<comment type="caution">
    <text evidence="2">The sequence shown here is derived from an EMBL/GenBank/DDBJ whole genome shotgun (WGS) entry which is preliminary data.</text>
</comment>